<dbReference type="AlphaFoldDB" id="A0A8J9YBI1"/>
<dbReference type="EMBL" id="OV170224">
    <property type="protein sequence ID" value="CAH0724634.1"/>
    <property type="molecule type" value="Genomic_DNA"/>
</dbReference>
<keyword evidence="2" id="KW-1185">Reference proteome</keyword>
<sequence>MVPIYGRGSVTATSAAVKSEFADLKHREFRGEIPMRTDRFVIQHLERIDNKIKDRCKMSDCPPKKKVIISETNDLNGSSDFIAGKLLNAMEIDDPPRHSTIQLDEISFEVMIPNVCSTPRECTENQSSQLQSPVLVTKIHTNTIESPQSLKHLGYEAFQSSRDENIPADNDWNVQEEWKGLSKSAKQKEDVSSKKSERSLHLWMIAQNGILSKMQRLAEHQFS</sequence>
<protein>
    <submittedName>
        <fullName evidence="1">Uncharacterized protein</fullName>
    </submittedName>
</protein>
<evidence type="ECO:0000313" key="2">
    <source>
        <dbReference type="Proteomes" id="UP000838878"/>
    </source>
</evidence>
<name>A0A8J9YBI1_9NEOP</name>
<evidence type="ECO:0000313" key="1">
    <source>
        <dbReference type="EMBL" id="CAH0724634.1"/>
    </source>
</evidence>
<reference evidence="1" key="1">
    <citation type="submission" date="2021-12" db="EMBL/GenBank/DDBJ databases">
        <authorList>
            <person name="Martin H S."/>
        </authorList>
    </citation>
    <scope>NUCLEOTIDE SEQUENCE</scope>
</reference>
<proteinExistence type="predicted"/>
<gene>
    <name evidence="1" type="ORF">BINO364_LOCUS10319</name>
</gene>
<feature type="non-terminal residue" evidence="1">
    <location>
        <position position="223"/>
    </location>
</feature>
<organism evidence="1 2">
    <name type="scientific">Brenthis ino</name>
    <name type="common">lesser marbled fritillary</name>
    <dbReference type="NCBI Taxonomy" id="405034"/>
    <lineage>
        <taxon>Eukaryota</taxon>
        <taxon>Metazoa</taxon>
        <taxon>Ecdysozoa</taxon>
        <taxon>Arthropoda</taxon>
        <taxon>Hexapoda</taxon>
        <taxon>Insecta</taxon>
        <taxon>Pterygota</taxon>
        <taxon>Neoptera</taxon>
        <taxon>Endopterygota</taxon>
        <taxon>Lepidoptera</taxon>
        <taxon>Glossata</taxon>
        <taxon>Ditrysia</taxon>
        <taxon>Papilionoidea</taxon>
        <taxon>Nymphalidae</taxon>
        <taxon>Heliconiinae</taxon>
        <taxon>Argynnini</taxon>
        <taxon>Brenthis</taxon>
    </lineage>
</organism>
<dbReference type="Proteomes" id="UP000838878">
    <property type="component" value="Chromosome 4"/>
</dbReference>
<dbReference type="OrthoDB" id="10055366at2759"/>
<accession>A0A8J9YBI1</accession>